<keyword evidence="1" id="KW-0472">Membrane</keyword>
<gene>
    <name evidence="2" type="ORF">A3843_00800</name>
</gene>
<accession>A0A1U7JC97</accession>
<comment type="caution">
    <text evidence="2">The sequence shown here is derived from an EMBL/GenBank/DDBJ whole genome shotgun (WGS) entry which is preliminary data.</text>
</comment>
<evidence type="ECO:0000313" key="2">
    <source>
        <dbReference type="EMBL" id="OKL42261.1"/>
    </source>
</evidence>
<keyword evidence="3" id="KW-1185">Reference proteome</keyword>
<dbReference type="Proteomes" id="UP000185783">
    <property type="component" value="Unassembled WGS sequence"/>
</dbReference>
<sequence length="79" mass="8877">MLCFPKPPTEFPPSRATSALKKEDEFMQLHGSKAARAIYLVGEAIAAITAFLFTRLACLLMLVRRRALALLAREHTRFT</sequence>
<protein>
    <submittedName>
        <fullName evidence="2">Uncharacterized protein</fullName>
    </submittedName>
</protein>
<keyword evidence="1" id="KW-1133">Transmembrane helix</keyword>
<keyword evidence="1" id="KW-0812">Transmembrane</keyword>
<proteinExistence type="predicted"/>
<feature type="transmembrane region" description="Helical" evidence="1">
    <location>
        <begin position="37"/>
        <end position="63"/>
    </location>
</feature>
<evidence type="ECO:0000256" key="1">
    <source>
        <dbReference type="SAM" id="Phobius"/>
    </source>
</evidence>
<dbReference type="AlphaFoldDB" id="A0A1U7JC97"/>
<dbReference type="EMBL" id="LVVZ01000051">
    <property type="protein sequence ID" value="OKL42261.1"/>
    <property type="molecule type" value="Genomic_DNA"/>
</dbReference>
<reference evidence="2 3" key="1">
    <citation type="submission" date="2016-03" db="EMBL/GenBank/DDBJ databases">
        <title>Genome sequence of Nesiotobacter sp. nov., a moderately halophilic alphaproteobacterium isolated from the Yellow Sea, China.</title>
        <authorList>
            <person name="Zhang G."/>
            <person name="Zhang R."/>
        </authorList>
    </citation>
    <scope>NUCLEOTIDE SEQUENCE [LARGE SCALE GENOMIC DNA]</scope>
    <source>
        <strain evidence="2 3">WB1-6</strain>
    </source>
</reference>
<evidence type="ECO:0000313" key="3">
    <source>
        <dbReference type="Proteomes" id="UP000185783"/>
    </source>
</evidence>
<name>A0A1U7JC97_9HYPH</name>
<organism evidence="2 3">
    <name type="scientific">Pseudovibrio exalbescens</name>
    <dbReference type="NCBI Taxonomy" id="197461"/>
    <lineage>
        <taxon>Bacteria</taxon>
        <taxon>Pseudomonadati</taxon>
        <taxon>Pseudomonadota</taxon>
        <taxon>Alphaproteobacteria</taxon>
        <taxon>Hyphomicrobiales</taxon>
        <taxon>Stappiaceae</taxon>
        <taxon>Pseudovibrio</taxon>
    </lineage>
</organism>